<dbReference type="RefSeq" id="WP_332863988.1">
    <property type="nucleotide sequence ID" value="NZ_JBAFSM010000007.1"/>
</dbReference>
<protein>
    <submittedName>
        <fullName evidence="1">Methylmalonic aciduria and homocystinuria type D protein</fullName>
    </submittedName>
</protein>
<dbReference type="AlphaFoldDB" id="A0AAW9QFJ3"/>
<dbReference type="EMBL" id="JBAFSM010000007">
    <property type="protein sequence ID" value="MEG3436530.1"/>
    <property type="molecule type" value="Genomic_DNA"/>
</dbReference>
<accession>A0AAW9QFJ3</accession>
<evidence type="ECO:0000313" key="1">
    <source>
        <dbReference type="EMBL" id="MEG3436530.1"/>
    </source>
</evidence>
<dbReference type="Pfam" id="PF10229">
    <property type="entry name" value="MMADHC"/>
    <property type="match status" value="1"/>
</dbReference>
<comment type="caution">
    <text evidence="1">The sequence shown here is derived from an EMBL/GenBank/DDBJ whole genome shotgun (WGS) entry which is preliminary data.</text>
</comment>
<keyword evidence="2" id="KW-1185">Reference proteome</keyword>
<dbReference type="Proteomes" id="UP001328733">
    <property type="component" value="Unassembled WGS sequence"/>
</dbReference>
<name>A0AAW9QFJ3_9CHRO</name>
<evidence type="ECO:0000313" key="2">
    <source>
        <dbReference type="Proteomes" id="UP001328733"/>
    </source>
</evidence>
<sequence length="167" mass="18612">MNDLEIYPRSPTPFILENRLNLLPECPIEPRSILIIILHSRFPLDGEGESIDREKDRCLQRYLAIAESFRLANDRAGFGAEIISPKNGFPLYSARGKIAFDTVAIVHQTLGFDFDRTPAGCKVLKHPSQGSSVYPGLFLSSAESSIVPALFRETLPESKGLLENILR</sequence>
<reference evidence="1 2" key="1">
    <citation type="submission" date="2024-01" db="EMBL/GenBank/DDBJ databases">
        <title>Genomic insights into the taxonomy and metabolism of the cyanobacterium Pannus brasiliensis CCIBt3594.</title>
        <authorList>
            <person name="Machado M."/>
            <person name="Botero N.B."/>
            <person name="Andreote A.P.D."/>
            <person name="Feitosa A.M.T."/>
            <person name="Popin R."/>
            <person name="Sivonen K."/>
            <person name="Fiore M.F."/>
        </authorList>
    </citation>
    <scope>NUCLEOTIDE SEQUENCE [LARGE SCALE GENOMIC DNA]</scope>
    <source>
        <strain evidence="1 2">CCIBt3594</strain>
    </source>
</reference>
<dbReference type="GO" id="GO:0009235">
    <property type="term" value="P:cobalamin metabolic process"/>
    <property type="evidence" value="ECO:0007669"/>
    <property type="project" value="InterPro"/>
</dbReference>
<proteinExistence type="predicted"/>
<gene>
    <name evidence="1" type="ORF">V0288_05310</name>
</gene>
<organism evidence="1 2">
    <name type="scientific">Pannus brasiliensis CCIBt3594</name>
    <dbReference type="NCBI Taxonomy" id="1427578"/>
    <lineage>
        <taxon>Bacteria</taxon>
        <taxon>Bacillati</taxon>
        <taxon>Cyanobacteriota</taxon>
        <taxon>Cyanophyceae</taxon>
        <taxon>Oscillatoriophycideae</taxon>
        <taxon>Chroococcales</taxon>
        <taxon>Microcystaceae</taxon>
        <taxon>Pannus</taxon>
    </lineage>
</organism>
<dbReference type="InterPro" id="IPR019362">
    <property type="entry name" value="MMADHC"/>
</dbReference>